<dbReference type="Pfam" id="PF02956">
    <property type="entry name" value="TT_ORF1"/>
    <property type="match status" value="1"/>
</dbReference>
<protein>
    <recommendedName>
        <fullName evidence="6">Capsid protein</fullName>
    </recommendedName>
</protein>
<keyword evidence="3 6" id="KW-1140">T=1 icosahedral capsid protein</keyword>
<accession>A0A7D6WTX7</accession>
<sequence length="667" mass="78653">MPWYKRYYKRRRRYYWNRYWGPRKTFRRRRWRRRPYNRVRKRKLKKIILKEYQPKVIHKCKVKGTIPLFWGPIERFVNNYESYEMSIAPERLPSGGLFGIKNFNLEGLYAEHQQLRNSWSTTNNTLPLMRYTGCKFKIFKPENTDLILTYDNNMPMKSSLDMYQTMHPGVHILMKNKLIVTSKNTTRKGKLYKTLKIGPPAPLQNKWYFQADLARIPLCQLRVSACSLDEYYIHRKSISTSLTITYLNPTAITNTCFKYNETSGYYSKKLPNGTKVYLYSTGKNPLQITGQNITKITDLIFLGNTTHNYAGEKFPPKGDHNIQTYIQNYNSKKWGNPFHTLYLTRKYHVYQSTQSYNDLAKRVVEETSKIDITATDSFTEIFLTDAKRYNPFNDDGSKNTIYLKTVRDYTDEWSFPTDVDLIQAGLPLWVLCFGFVDFLKKAKKNLKIDDEWMVVLKTSHTTEPTQPFMPLLDPNFIQGNSPYEKQPNPQDQLRWYPSTQMQQTTINTIALSGPASPKQPPLESIQAKVNYCFYFKWGGNPPPMDTITDPKDQIQYHIPTNIRQTTSLQNPTTNPEYYLYAFDQRRHQLTEKAIRRLQTDYPTKKSSITDGHLFQPETQIQETTSSEETTSETEEETETLLNKLHKQRIKHRKLKQLILKKMNILLE</sequence>
<comment type="subcellular location">
    <subcellularLocation>
        <location evidence="1 6">Virion</location>
    </subcellularLocation>
</comment>
<keyword evidence="5 6" id="KW-0946">Virion</keyword>
<evidence type="ECO:0000313" key="8">
    <source>
        <dbReference type="EMBL" id="QMI58087.1"/>
    </source>
</evidence>
<name>A0A7D6WTX7_9VIRU</name>
<evidence type="ECO:0000256" key="6">
    <source>
        <dbReference type="RuleBase" id="RU361230"/>
    </source>
</evidence>
<dbReference type="EMBL" id="MT506588">
    <property type="protein sequence ID" value="QMI58087.1"/>
    <property type="molecule type" value="Genomic_DNA"/>
</dbReference>
<reference evidence="8" key="1">
    <citation type="submission" date="2020-05" db="EMBL/GenBank/DDBJ databases">
        <title>Novel anelloviruses in human brain tissue.</title>
        <authorList>
            <person name="Kraberger S."/>
            <person name="Delvaux E."/>
            <person name="Mastroeni D."/>
            <person name="Varsani A."/>
        </authorList>
    </citation>
    <scope>NUCLEOTIDE SEQUENCE</scope>
    <source>
        <strain evidence="8">0405_TTV2</strain>
    </source>
</reference>
<keyword evidence="4 6" id="KW-0167">Capsid protein</keyword>
<evidence type="ECO:0000256" key="4">
    <source>
        <dbReference type="ARBA" id="ARBA00022561"/>
    </source>
</evidence>
<dbReference type="GO" id="GO:0039615">
    <property type="term" value="C:T=1 icosahedral viral capsid"/>
    <property type="evidence" value="ECO:0007669"/>
    <property type="project" value="UniProtKB-UniRule"/>
</dbReference>
<evidence type="ECO:0000256" key="1">
    <source>
        <dbReference type="ARBA" id="ARBA00004328"/>
    </source>
</evidence>
<comment type="function">
    <text evidence="6">Self-assembles to form an icosahedral capsid.</text>
</comment>
<feature type="region of interest" description="Disordered" evidence="7">
    <location>
        <begin position="604"/>
        <end position="634"/>
    </location>
</feature>
<evidence type="ECO:0000256" key="3">
    <source>
        <dbReference type="ARBA" id="ARBA00022431"/>
    </source>
</evidence>
<evidence type="ECO:0000256" key="7">
    <source>
        <dbReference type="SAM" id="MobiDB-lite"/>
    </source>
</evidence>
<organism evidence="8">
    <name type="scientific">Torque teno virus</name>
    <dbReference type="NCBI Taxonomy" id="68887"/>
    <lineage>
        <taxon>Viruses</taxon>
        <taxon>Monodnaviria</taxon>
        <taxon>Shotokuvirae</taxon>
        <taxon>Commensaviricota</taxon>
        <taxon>Cardeaviricetes</taxon>
        <taxon>Sanitavirales</taxon>
        <taxon>Anelloviridae</taxon>
    </lineage>
</organism>
<evidence type="ECO:0000256" key="5">
    <source>
        <dbReference type="ARBA" id="ARBA00022844"/>
    </source>
</evidence>
<evidence type="ECO:0000256" key="2">
    <source>
        <dbReference type="ARBA" id="ARBA00006131"/>
    </source>
</evidence>
<dbReference type="InterPro" id="IPR004219">
    <property type="entry name" value="TTvirus_Unk"/>
</dbReference>
<proteinExistence type="inferred from homology"/>
<comment type="similarity">
    <text evidence="2 6">Belongs to the anelloviridae capsid protein family.</text>
</comment>